<protein>
    <submittedName>
        <fullName evidence="2">Uncharacterized protein</fullName>
    </submittedName>
</protein>
<comment type="caution">
    <text evidence="2">The sequence shown here is derived from an EMBL/GenBank/DDBJ whole genome shotgun (WGS) entry which is preliminary data.</text>
</comment>
<name>A0AAE1UZL6_9SOLA</name>
<gene>
    <name evidence="2" type="ORF">RND71_030351</name>
</gene>
<reference evidence="2" key="1">
    <citation type="submission" date="2023-12" db="EMBL/GenBank/DDBJ databases">
        <title>Genome assembly of Anisodus tanguticus.</title>
        <authorList>
            <person name="Wang Y.-J."/>
        </authorList>
    </citation>
    <scope>NUCLEOTIDE SEQUENCE</scope>
    <source>
        <strain evidence="2">KB-2021</strain>
        <tissue evidence="2">Leaf</tissue>
    </source>
</reference>
<evidence type="ECO:0000256" key="1">
    <source>
        <dbReference type="SAM" id="MobiDB-lite"/>
    </source>
</evidence>
<organism evidence="2 3">
    <name type="scientific">Anisodus tanguticus</name>
    <dbReference type="NCBI Taxonomy" id="243964"/>
    <lineage>
        <taxon>Eukaryota</taxon>
        <taxon>Viridiplantae</taxon>
        <taxon>Streptophyta</taxon>
        <taxon>Embryophyta</taxon>
        <taxon>Tracheophyta</taxon>
        <taxon>Spermatophyta</taxon>
        <taxon>Magnoliopsida</taxon>
        <taxon>eudicotyledons</taxon>
        <taxon>Gunneridae</taxon>
        <taxon>Pentapetalae</taxon>
        <taxon>asterids</taxon>
        <taxon>lamiids</taxon>
        <taxon>Solanales</taxon>
        <taxon>Solanaceae</taxon>
        <taxon>Solanoideae</taxon>
        <taxon>Hyoscyameae</taxon>
        <taxon>Anisodus</taxon>
    </lineage>
</organism>
<sequence>MVADNFQKILHMLEALVKFTEILAQRSASPSVSHEPGPTPASTTAAAAAALLPSRHQRSRLLRGETQLCQAHLPSGSSLHPTYFCFSSIGDNA</sequence>
<evidence type="ECO:0000313" key="3">
    <source>
        <dbReference type="Proteomes" id="UP001291623"/>
    </source>
</evidence>
<dbReference type="AlphaFoldDB" id="A0AAE1UZL6"/>
<keyword evidence="3" id="KW-1185">Reference proteome</keyword>
<dbReference type="Proteomes" id="UP001291623">
    <property type="component" value="Unassembled WGS sequence"/>
</dbReference>
<evidence type="ECO:0000313" key="2">
    <source>
        <dbReference type="EMBL" id="KAK4351038.1"/>
    </source>
</evidence>
<dbReference type="EMBL" id="JAVYJV010000016">
    <property type="protein sequence ID" value="KAK4351038.1"/>
    <property type="molecule type" value="Genomic_DNA"/>
</dbReference>
<feature type="region of interest" description="Disordered" evidence="1">
    <location>
        <begin position="27"/>
        <end position="47"/>
    </location>
</feature>
<proteinExistence type="predicted"/>
<accession>A0AAE1UZL6</accession>